<name>A0A1G7Y6Y5_9PROT</name>
<feature type="transmembrane region" description="Helical" evidence="1">
    <location>
        <begin position="7"/>
        <end position="28"/>
    </location>
</feature>
<reference evidence="3" key="1">
    <citation type="submission" date="2016-10" db="EMBL/GenBank/DDBJ databases">
        <authorList>
            <person name="Varghese N."/>
            <person name="Submissions S."/>
        </authorList>
    </citation>
    <scope>NUCLEOTIDE SEQUENCE [LARGE SCALE GENOMIC DNA]</scope>
    <source>
        <strain evidence="3">930I</strain>
    </source>
</reference>
<evidence type="ECO:0000313" key="3">
    <source>
        <dbReference type="Proteomes" id="UP000217076"/>
    </source>
</evidence>
<keyword evidence="1" id="KW-0472">Membrane</keyword>
<evidence type="ECO:0000313" key="2">
    <source>
        <dbReference type="EMBL" id="SDG92201.1"/>
    </source>
</evidence>
<protein>
    <submittedName>
        <fullName evidence="2">Uncharacterized protein</fullName>
    </submittedName>
</protein>
<keyword evidence="3" id="KW-1185">Reference proteome</keyword>
<accession>A0A1G7Y6Y5</accession>
<dbReference type="AlphaFoldDB" id="A0A1G7Y6Y5"/>
<evidence type="ECO:0000256" key="1">
    <source>
        <dbReference type="SAM" id="Phobius"/>
    </source>
</evidence>
<dbReference type="EMBL" id="FNCV01000003">
    <property type="protein sequence ID" value="SDG92201.1"/>
    <property type="molecule type" value="Genomic_DNA"/>
</dbReference>
<dbReference type="RefSeq" id="WP_092617031.1">
    <property type="nucleotide sequence ID" value="NZ_FNCV01000003.1"/>
</dbReference>
<gene>
    <name evidence="2" type="ORF">SAMN05421742_103208</name>
</gene>
<keyword evidence="1" id="KW-1133">Transmembrane helix</keyword>
<proteinExistence type="predicted"/>
<sequence>MSALLKTLVIGMGVLIVLGMGGVAYGIYANMQRLQESASGDGWGEVVVELPAGARVTDMEAADDMLYLHHQRAGTGGDGVVVVDTQRGRVVGRLRFEAATE</sequence>
<organism evidence="2 3">
    <name type="scientific">Roseospirillum parvum</name>
    <dbReference type="NCBI Taxonomy" id="83401"/>
    <lineage>
        <taxon>Bacteria</taxon>
        <taxon>Pseudomonadati</taxon>
        <taxon>Pseudomonadota</taxon>
        <taxon>Alphaproteobacteria</taxon>
        <taxon>Rhodospirillales</taxon>
        <taxon>Rhodospirillaceae</taxon>
        <taxon>Roseospirillum</taxon>
    </lineage>
</organism>
<dbReference type="STRING" id="83401.SAMN05421742_103208"/>
<dbReference type="Proteomes" id="UP000217076">
    <property type="component" value="Unassembled WGS sequence"/>
</dbReference>
<keyword evidence="1" id="KW-0812">Transmembrane</keyword>